<feature type="region of interest" description="Disordered" evidence="1">
    <location>
        <begin position="439"/>
        <end position="577"/>
    </location>
</feature>
<feature type="region of interest" description="Disordered" evidence="1">
    <location>
        <begin position="657"/>
        <end position="677"/>
    </location>
</feature>
<gene>
    <name evidence="3" type="ORF">E4U43_001552</name>
</gene>
<proteinExistence type="predicted"/>
<feature type="region of interest" description="Disordered" evidence="1">
    <location>
        <begin position="1"/>
        <end position="43"/>
    </location>
</feature>
<keyword evidence="2" id="KW-1133">Transmembrane helix</keyword>
<feature type="transmembrane region" description="Helical" evidence="2">
    <location>
        <begin position="880"/>
        <end position="900"/>
    </location>
</feature>
<dbReference type="OrthoDB" id="5353066at2759"/>
<evidence type="ECO:0000256" key="2">
    <source>
        <dbReference type="SAM" id="Phobius"/>
    </source>
</evidence>
<feature type="compositionally biased region" description="Acidic residues" evidence="1">
    <location>
        <begin position="99"/>
        <end position="116"/>
    </location>
</feature>
<feature type="compositionally biased region" description="Low complexity" evidence="1">
    <location>
        <begin position="687"/>
        <end position="700"/>
    </location>
</feature>
<comment type="caution">
    <text evidence="3">The sequence shown here is derived from an EMBL/GenBank/DDBJ whole genome shotgun (WGS) entry which is preliminary data.</text>
</comment>
<feature type="region of interest" description="Disordered" evidence="1">
    <location>
        <begin position="145"/>
        <end position="173"/>
    </location>
</feature>
<evidence type="ECO:0000313" key="4">
    <source>
        <dbReference type="Proteomes" id="UP000748025"/>
    </source>
</evidence>
<sequence length="902" mass="100333">MRPDSEKQSSQWSDMTGALASQRHGSRRKKQVTPLQDPFSDPIYEDRVIQLRSFEALNASRSEPCPEDFVLEHPSRKSCQGRRSQTDCYLKSAFHDDGEKEDQVEDEADAEEGQEEKEEKVTDFGMGADTLSSSIVISPAVEMHSNPRLHGQNPSLAASSSQQRRNTHVPSSSYNVAGPLAAKLVTVLRVEPGCVRTSSIYEDDVDSRHSFAAYNGNNRNSNNNNSCGYGHGHGHDSYHYNDYANSERRTGAATKRRPATVGFESTVTSGELMPSNSKSSSHASADPFRFDGDRYSPFLKSSAERDISKALYREDSNLTVTPGSNATAAAKVDDAVKVPVLKHAALKTASDEHPLSQPQLDDDLINSSLSASGGERQHDAEEDWQTVTTEQTRRPRALELTLRLDRDVGSSLADISVSGVSGVEFDDFVGGANTEIQFRSARNVPPPRPPSQHGRAFGHDPNASRPSDPFFRQSYQKHHRRPARAAAAIRHLSHRLSPDHLRTRTRTCLRNPIPSYASLDSDLDREFQTGPHRPRTTTITRDDGYGGGDVDDDNHDDGHSHDDEEDQDSPPFRSNNWPVSALRLDSQEILGNGIRHDNHSTAYHSPRPFAAAAPQPPAPPSSSSHHHHHHHRSSLTTITTLPRFPFPLISLPEAAALQSQRRERGQEDHSDPGPAFAAKARSCTISTISTNSPNTPASPARGSSSCWLAKPKQAYRPHDRGHTLQHHPSSELLDPDPHASFFRTSVPNSTSLLSARFFRLSNFSARSRTRGAHQRRPALAPSAQQQQQQRYFHHDSFFTPSQTDLIRSAREDILFRRRHHTEDDEPQRRIFLLILVLTIVFPLIGLLALWGRFDGTIAWYARGERGGMTPEQRATLKQQLLVEAFLYPSLIIALSVYYSVHN</sequence>
<evidence type="ECO:0000313" key="3">
    <source>
        <dbReference type="EMBL" id="KAG6000632.1"/>
    </source>
</evidence>
<dbReference type="AlphaFoldDB" id="A0A9P7SZ61"/>
<feature type="compositionally biased region" description="Basic and acidic residues" evidence="1">
    <location>
        <begin position="660"/>
        <end position="671"/>
    </location>
</feature>
<feature type="compositionally biased region" description="Basic residues" evidence="1">
    <location>
        <begin position="624"/>
        <end position="633"/>
    </location>
</feature>
<dbReference type="Proteomes" id="UP000748025">
    <property type="component" value="Unassembled WGS sequence"/>
</dbReference>
<feature type="compositionally biased region" description="Polar residues" evidence="1">
    <location>
        <begin position="77"/>
        <end position="87"/>
    </location>
</feature>
<organism evidence="3 4">
    <name type="scientific">Claviceps pusilla</name>
    <dbReference type="NCBI Taxonomy" id="123648"/>
    <lineage>
        <taxon>Eukaryota</taxon>
        <taxon>Fungi</taxon>
        <taxon>Dikarya</taxon>
        <taxon>Ascomycota</taxon>
        <taxon>Pezizomycotina</taxon>
        <taxon>Sordariomycetes</taxon>
        <taxon>Hypocreomycetidae</taxon>
        <taxon>Hypocreales</taxon>
        <taxon>Clavicipitaceae</taxon>
        <taxon>Claviceps</taxon>
    </lineage>
</organism>
<feature type="compositionally biased region" description="Low complexity" evidence="1">
    <location>
        <begin position="275"/>
        <end position="284"/>
    </location>
</feature>
<feature type="transmembrane region" description="Helical" evidence="2">
    <location>
        <begin position="830"/>
        <end position="850"/>
    </location>
</feature>
<feature type="region of interest" description="Disordered" evidence="1">
    <location>
        <begin position="593"/>
        <end position="637"/>
    </location>
</feature>
<feature type="region of interest" description="Disordered" evidence="1">
    <location>
        <begin position="62"/>
        <end position="128"/>
    </location>
</feature>
<feature type="compositionally biased region" description="Polar residues" evidence="1">
    <location>
        <begin position="152"/>
        <end position="173"/>
    </location>
</feature>
<feature type="region of interest" description="Disordered" evidence="1">
    <location>
        <begin position="687"/>
        <end position="706"/>
    </location>
</feature>
<keyword evidence="4" id="KW-1185">Reference proteome</keyword>
<feature type="region of interest" description="Disordered" evidence="1">
    <location>
        <begin position="348"/>
        <end position="394"/>
    </location>
</feature>
<reference evidence="3" key="1">
    <citation type="journal article" date="2020" name="bioRxiv">
        <title>Whole genome comparisons of ergot fungi reveals the divergence and evolution of species within the genus Claviceps are the result of varying mechanisms driving genome evolution and host range expansion.</title>
        <authorList>
            <person name="Wyka S.A."/>
            <person name="Mondo S.J."/>
            <person name="Liu M."/>
            <person name="Dettman J."/>
            <person name="Nalam V."/>
            <person name="Broders K.D."/>
        </authorList>
    </citation>
    <scope>NUCLEOTIDE SEQUENCE</scope>
    <source>
        <strain evidence="3">CCC 602</strain>
    </source>
</reference>
<evidence type="ECO:0000256" key="1">
    <source>
        <dbReference type="SAM" id="MobiDB-lite"/>
    </source>
</evidence>
<keyword evidence="2" id="KW-0472">Membrane</keyword>
<accession>A0A9P7SZ61</accession>
<feature type="region of interest" description="Disordered" evidence="1">
    <location>
        <begin position="268"/>
        <end position="287"/>
    </location>
</feature>
<keyword evidence="2" id="KW-0812">Transmembrane</keyword>
<name>A0A9P7SZ61_9HYPO</name>
<dbReference type="EMBL" id="SRPW01001509">
    <property type="protein sequence ID" value="KAG6000632.1"/>
    <property type="molecule type" value="Genomic_DNA"/>
</dbReference>
<protein>
    <submittedName>
        <fullName evidence="3">Uncharacterized protein</fullName>
    </submittedName>
</protein>